<dbReference type="Proteomes" id="UP000003963">
    <property type="component" value="Unassembled WGS sequence"/>
</dbReference>
<dbReference type="EMBL" id="GG657754">
    <property type="protein sequence ID" value="EFL28893.1"/>
    <property type="molecule type" value="Genomic_DNA"/>
</dbReference>
<protein>
    <submittedName>
        <fullName evidence="2">Uncharacterized protein</fullName>
    </submittedName>
</protein>
<dbReference type="STRING" id="457427.SSOG_08607"/>
<evidence type="ECO:0000256" key="1">
    <source>
        <dbReference type="SAM" id="MobiDB-lite"/>
    </source>
</evidence>
<reference evidence="2 3" key="1">
    <citation type="submission" date="2009-02" db="EMBL/GenBank/DDBJ databases">
        <title>Annotation of Streptomyces hygroscopicus strain ATCC 53653.</title>
        <authorList>
            <consortium name="The Broad Institute Genome Sequencing Platform"/>
            <consortium name="Broad Institute Microbial Sequencing Center"/>
            <person name="Fischbach M."/>
            <person name="Godfrey P."/>
            <person name="Ward D."/>
            <person name="Young S."/>
            <person name="Zeng Q."/>
            <person name="Koehrsen M."/>
            <person name="Alvarado L."/>
            <person name="Berlin A.M."/>
            <person name="Bochicchio J."/>
            <person name="Borenstein D."/>
            <person name="Chapman S.B."/>
            <person name="Chen Z."/>
            <person name="Engels R."/>
            <person name="Freedman E."/>
            <person name="Gellesch M."/>
            <person name="Goldberg J."/>
            <person name="Griggs A."/>
            <person name="Gujja S."/>
            <person name="Heilman E.R."/>
            <person name="Heiman D.I."/>
            <person name="Hepburn T.A."/>
            <person name="Howarth C."/>
            <person name="Jen D."/>
            <person name="Larson L."/>
            <person name="Lewis B."/>
            <person name="Mehta T."/>
            <person name="Park D."/>
            <person name="Pearson M."/>
            <person name="Richards J."/>
            <person name="Roberts A."/>
            <person name="Saif S."/>
            <person name="Shea T.D."/>
            <person name="Shenoy N."/>
            <person name="Sisk P."/>
            <person name="Stolte C."/>
            <person name="Sykes S.N."/>
            <person name="Thomson T."/>
            <person name="Walk T."/>
            <person name="White J."/>
            <person name="Yandava C."/>
            <person name="Straight P."/>
            <person name="Clardy J."/>
            <person name="Hung D."/>
            <person name="Kolter R."/>
            <person name="Mekalanos J."/>
            <person name="Walker S."/>
            <person name="Walsh C.T."/>
            <person name="Wieland-Brown L.C."/>
            <person name="Haas B."/>
            <person name="Nusbaum C."/>
            <person name="Birren B."/>
        </authorList>
    </citation>
    <scope>NUCLEOTIDE SEQUENCE [LARGE SCALE GENOMIC DNA]</scope>
    <source>
        <strain evidence="2 3">ATCC 53653</strain>
    </source>
</reference>
<proteinExistence type="predicted"/>
<dbReference type="AlphaFoldDB" id="D9WFD5"/>
<feature type="region of interest" description="Disordered" evidence="1">
    <location>
        <begin position="29"/>
        <end position="53"/>
    </location>
</feature>
<dbReference type="HOGENOM" id="CLU_2290075_0_0_11"/>
<organism evidence="2 3">
    <name type="scientific">Streptomyces himastatinicus ATCC 53653</name>
    <dbReference type="NCBI Taxonomy" id="457427"/>
    <lineage>
        <taxon>Bacteria</taxon>
        <taxon>Bacillati</taxon>
        <taxon>Actinomycetota</taxon>
        <taxon>Actinomycetes</taxon>
        <taxon>Kitasatosporales</taxon>
        <taxon>Streptomycetaceae</taxon>
        <taxon>Streptomyces</taxon>
        <taxon>Streptomyces violaceusniger group</taxon>
    </lineage>
</organism>
<name>D9WFD5_9ACTN</name>
<sequence>MRALVAEIHETALLSVPQGNRSFTILRERSTHSPRPTAGWAAPRPCTSRHPVAPSCSTARVIRSVISSRVTWALRSLDAYSTAVKAAARRLATAQTRTQRP</sequence>
<evidence type="ECO:0000313" key="2">
    <source>
        <dbReference type="EMBL" id="EFL28893.1"/>
    </source>
</evidence>
<evidence type="ECO:0000313" key="3">
    <source>
        <dbReference type="Proteomes" id="UP000003963"/>
    </source>
</evidence>
<accession>D9WFD5</accession>
<keyword evidence="3" id="KW-1185">Reference proteome</keyword>
<gene>
    <name evidence="2" type="ORF">SSOG_08607</name>
</gene>